<organism evidence="2 3">
    <name type="scientific">Brachionus calyciflorus</name>
    <dbReference type="NCBI Taxonomy" id="104777"/>
    <lineage>
        <taxon>Eukaryota</taxon>
        <taxon>Metazoa</taxon>
        <taxon>Spiralia</taxon>
        <taxon>Gnathifera</taxon>
        <taxon>Rotifera</taxon>
        <taxon>Eurotatoria</taxon>
        <taxon>Monogononta</taxon>
        <taxon>Pseudotrocha</taxon>
        <taxon>Ploima</taxon>
        <taxon>Brachionidae</taxon>
        <taxon>Brachionus</taxon>
    </lineage>
</organism>
<dbReference type="InterPro" id="IPR028086">
    <property type="entry name" value="FNIP_C_dom"/>
</dbReference>
<evidence type="ECO:0000259" key="1">
    <source>
        <dbReference type="PROSITE" id="PS51836"/>
    </source>
</evidence>
<gene>
    <name evidence="2" type="ORF">OXX778_LOCUS14969</name>
</gene>
<name>A0A814EJL7_9BILA</name>
<dbReference type="InterPro" id="IPR037545">
    <property type="entry name" value="DENN_FNIP1/2"/>
</dbReference>
<protein>
    <recommendedName>
        <fullName evidence="1">UDENN FNIP1/2-type domain-containing protein</fullName>
    </recommendedName>
</protein>
<keyword evidence="3" id="KW-1185">Reference proteome</keyword>
<dbReference type="PROSITE" id="PS51836">
    <property type="entry name" value="DENN_FNIP12"/>
    <property type="match status" value="1"/>
</dbReference>
<dbReference type="Proteomes" id="UP000663879">
    <property type="component" value="Unassembled WGS sequence"/>
</dbReference>
<dbReference type="GO" id="GO:0051087">
    <property type="term" value="F:protein-folding chaperone binding"/>
    <property type="evidence" value="ECO:0007669"/>
    <property type="project" value="TreeGrafter"/>
</dbReference>
<proteinExistence type="predicted"/>
<dbReference type="EMBL" id="CAJNOC010003196">
    <property type="protein sequence ID" value="CAF0972048.1"/>
    <property type="molecule type" value="Genomic_DNA"/>
</dbReference>
<dbReference type="OrthoDB" id="10051712at2759"/>
<sequence>MNFLDDLHQRLVFSKNNSILDCPITESKYIVIDSDQFEVKVYSSESSKPFLVEKPIGLVDSLVQSVLSMIDLFQNSEFVLLHLEDKLQEFYTKSLAMSQIKSQSQEISDEKLMKLIDINDVSDLEFLRQIHSAVKIPDFF</sequence>
<dbReference type="PANTHER" id="PTHR21634">
    <property type="entry name" value="RE13835P"/>
    <property type="match status" value="1"/>
</dbReference>
<evidence type="ECO:0000313" key="3">
    <source>
        <dbReference type="Proteomes" id="UP000663879"/>
    </source>
</evidence>
<dbReference type="GO" id="GO:0042030">
    <property type="term" value="F:ATPase inhibitor activity"/>
    <property type="evidence" value="ECO:0007669"/>
    <property type="project" value="TreeGrafter"/>
</dbReference>
<evidence type="ECO:0000313" key="2">
    <source>
        <dbReference type="EMBL" id="CAF0972048.1"/>
    </source>
</evidence>
<feature type="domain" description="UDENN FNIP1/2-type" evidence="1">
    <location>
        <begin position="1"/>
        <end position="134"/>
    </location>
</feature>
<dbReference type="AlphaFoldDB" id="A0A814EJL7"/>
<dbReference type="PANTHER" id="PTHR21634:SF9">
    <property type="entry name" value="RE13835P"/>
    <property type="match status" value="1"/>
</dbReference>
<dbReference type="GO" id="GO:0005737">
    <property type="term" value="C:cytoplasm"/>
    <property type="evidence" value="ECO:0007669"/>
    <property type="project" value="UniProtKB-ARBA"/>
</dbReference>
<dbReference type="Pfam" id="PF14638">
    <property type="entry name" value="FNIP_C"/>
    <property type="match status" value="1"/>
</dbReference>
<comment type="caution">
    <text evidence="2">The sequence shown here is derived from an EMBL/GenBank/DDBJ whole genome shotgun (WGS) entry which is preliminary data.</text>
</comment>
<accession>A0A814EJL7</accession>
<reference evidence="2" key="1">
    <citation type="submission" date="2021-02" db="EMBL/GenBank/DDBJ databases">
        <authorList>
            <person name="Nowell W R."/>
        </authorList>
    </citation>
    <scope>NUCLEOTIDE SEQUENCE</scope>
    <source>
        <strain evidence="2">Ploen Becks lab</strain>
    </source>
</reference>